<name>A0A427A7J9_ENSVE</name>
<accession>A0A427A7J9</accession>
<sequence length="105" mass="11252">MALARPRRCPLTSPLLLLGRVYIPLAPSTSSRYSTYIVATSRSSCFLSFLVAATISRLADHPLGDLGDSSPSHTTNASSLLPALIATTTAIFFLRQPYPHCFAVA</sequence>
<evidence type="ECO:0000313" key="1">
    <source>
        <dbReference type="EMBL" id="RRT72227.1"/>
    </source>
</evidence>
<comment type="caution">
    <text evidence="1">The sequence shown here is derived from an EMBL/GenBank/DDBJ whole genome shotgun (WGS) entry which is preliminary data.</text>
</comment>
<evidence type="ECO:0000313" key="2">
    <source>
        <dbReference type="Proteomes" id="UP000287651"/>
    </source>
</evidence>
<gene>
    <name evidence="1" type="ORF">B296_00030828</name>
</gene>
<organism evidence="1 2">
    <name type="scientific">Ensete ventricosum</name>
    <name type="common">Abyssinian banana</name>
    <name type="synonym">Musa ensete</name>
    <dbReference type="NCBI Taxonomy" id="4639"/>
    <lineage>
        <taxon>Eukaryota</taxon>
        <taxon>Viridiplantae</taxon>
        <taxon>Streptophyta</taxon>
        <taxon>Embryophyta</taxon>
        <taxon>Tracheophyta</taxon>
        <taxon>Spermatophyta</taxon>
        <taxon>Magnoliopsida</taxon>
        <taxon>Liliopsida</taxon>
        <taxon>Zingiberales</taxon>
        <taxon>Musaceae</taxon>
        <taxon>Ensete</taxon>
    </lineage>
</organism>
<dbReference type="EMBL" id="AMZH03003468">
    <property type="protein sequence ID" value="RRT72227.1"/>
    <property type="molecule type" value="Genomic_DNA"/>
</dbReference>
<proteinExistence type="predicted"/>
<reference evidence="1 2" key="1">
    <citation type="journal article" date="2014" name="Agronomy (Basel)">
        <title>A Draft Genome Sequence for Ensete ventricosum, the Drought-Tolerant Tree Against Hunger.</title>
        <authorList>
            <person name="Harrison J."/>
            <person name="Moore K.A."/>
            <person name="Paszkiewicz K."/>
            <person name="Jones T."/>
            <person name="Grant M."/>
            <person name="Ambacheew D."/>
            <person name="Muzemil S."/>
            <person name="Studholme D.J."/>
        </authorList>
    </citation>
    <scope>NUCLEOTIDE SEQUENCE [LARGE SCALE GENOMIC DNA]</scope>
</reference>
<dbReference type="Proteomes" id="UP000287651">
    <property type="component" value="Unassembled WGS sequence"/>
</dbReference>
<protein>
    <submittedName>
        <fullName evidence="1">Uncharacterized protein</fullName>
    </submittedName>
</protein>
<dbReference type="AlphaFoldDB" id="A0A427A7J9"/>